<gene>
    <name evidence="3" type="ORF">ABT57_09015</name>
</gene>
<dbReference type="AlphaFoldDB" id="A0A0J1HDW8"/>
<dbReference type="EMBL" id="LDOU01000007">
    <property type="protein sequence ID" value="KLV09818.1"/>
    <property type="molecule type" value="Genomic_DNA"/>
</dbReference>
<proteinExistence type="predicted"/>
<dbReference type="InterPro" id="IPR037045">
    <property type="entry name" value="S8pro/Inhibitor_I9_sf"/>
</dbReference>
<dbReference type="InterPro" id="IPR054399">
    <property type="entry name" value="Fervidolysin-like_N_prodom"/>
</dbReference>
<evidence type="ECO:0000313" key="4">
    <source>
        <dbReference type="Proteomes" id="UP000035909"/>
    </source>
</evidence>
<dbReference type="Proteomes" id="UP000035909">
    <property type="component" value="Unassembled WGS sequence"/>
</dbReference>
<evidence type="ECO:0000313" key="3">
    <source>
        <dbReference type="EMBL" id="KLV09818.1"/>
    </source>
</evidence>
<dbReference type="OrthoDB" id="5815772at2"/>
<accession>A0A0J1HDW8</accession>
<dbReference type="PATRIC" id="fig|320778.3.peg.1960"/>
<feature type="signal peptide" evidence="1">
    <location>
        <begin position="1"/>
        <end position="23"/>
    </location>
</feature>
<keyword evidence="1" id="KW-0732">Signal</keyword>
<dbReference type="RefSeq" id="WP_047884907.1">
    <property type="nucleotide sequence ID" value="NZ_CP071326.1"/>
</dbReference>
<feature type="chain" id="PRO_5005252396" description="Fervidolysin-like N-terminal prodomain domain-containing protein" evidence="1">
    <location>
        <begin position="24"/>
        <end position="140"/>
    </location>
</feature>
<evidence type="ECO:0000256" key="1">
    <source>
        <dbReference type="SAM" id="SignalP"/>
    </source>
</evidence>
<dbReference type="PROSITE" id="PS51257">
    <property type="entry name" value="PROKAR_LIPOPROTEIN"/>
    <property type="match status" value="1"/>
</dbReference>
<sequence length="140" mass="14930">MMHRIPTLCVPLAMVMLSASCSADESLPQNEQPQPVAPVSVPAMGQIKVGPVQHPVVTGNTEDSHGTGSFYVKYLPTQEASAKALVTRAGGEITEVMADHQVLVVTIDSQGLAKLEAHTAENQAAIEYIEPNPVRQLYSP</sequence>
<reference evidence="3 4" key="1">
    <citation type="submission" date="2015-05" db="EMBL/GenBank/DDBJ databases">
        <title>Photobacterium galathea sp. nov.</title>
        <authorList>
            <person name="Machado H."/>
            <person name="Gram L."/>
        </authorList>
    </citation>
    <scope>NUCLEOTIDE SEQUENCE [LARGE SCALE GENOMIC DNA]</scope>
    <source>
        <strain evidence="3 4">DSM 22954</strain>
    </source>
</reference>
<evidence type="ECO:0000259" key="2">
    <source>
        <dbReference type="Pfam" id="PF22148"/>
    </source>
</evidence>
<dbReference type="Gene3D" id="3.30.70.80">
    <property type="entry name" value="Peptidase S8 propeptide/proteinase inhibitor I9"/>
    <property type="match status" value="1"/>
</dbReference>
<comment type="caution">
    <text evidence="3">The sequence shown here is derived from an EMBL/GenBank/DDBJ whole genome shotgun (WGS) entry which is preliminary data.</text>
</comment>
<protein>
    <recommendedName>
        <fullName evidence="2">Fervidolysin-like N-terminal prodomain domain-containing protein</fullName>
    </recommendedName>
</protein>
<dbReference type="Pfam" id="PF22148">
    <property type="entry name" value="Fervidolysin_NPro-like"/>
    <property type="match status" value="1"/>
</dbReference>
<keyword evidence="4" id="KW-1185">Reference proteome</keyword>
<organism evidence="3 4">
    <name type="scientific">Photobacterium ganghwense</name>
    <dbReference type="NCBI Taxonomy" id="320778"/>
    <lineage>
        <taxon>Bacteria</taxon>
        <taxon>Pseudomonadati</taxon>
        <taxon>Pseudomonadota</taxon>
        <taxon>Gammaproteobacteria</taxon>
        <taxon>Vibrionales</taxon>
        <taxon>Vibrionaceae</taxon>
        <taxon>Photobacterium</taxon>
    </lineage>
</organism>
<feature type="domain" description="Fervidolysin-like N-terminal prodomain" evidence="2">
    <location>
        <begin position="56"/>
        <end position="132"/>
    </location>
</feature>
<name>A0A0J1HDW8_9GAMM</name>